<evidence type="ECO:0000256" key="5">
    <source>
        <dbReference type="ARBA" id="ARBA00022741"/>
    </source>
</evidence>
<keyword evidence="4" id="KW-0963">Cytoplasm</keyword>
<evidence type="ECO:0000256" key="10">
    <source>
        <dbReference type="SAM" id="MobiDB-lite"/>
    </source>
</evidence>
<dbReference type="Gene3D" id="1.10.8.60">
    <property type="match status" value="1"/>
</dbReference>
<keyword evidence="6 9" id="KW-0067">ATP-binding</keyword>
<feature type="compositionally biased region" description="Basic residues" evidence="10">
    <location>
        <begin position="36"/>
        <end position="45"/>
    </location>
</feature>
<dbReference type="Gene3D" id="2.40.50.140">
    <property type="entry name" value="Nucleic acid-binding proteins"/>
    <property type="match status" value="1"/>
</dbReference>
<dbReference type="GO" id="GO:0005524">
    <property type="term" value="F:ATP binding"/>
    <property type="evidence" value="ECO:0007669"/>
    <property type="project" value="UniProtKB-KW"/>
</dbReference>
<dbReference type="PANTHER" id="PTHR23073">
    <property type="entry name" value="26S PROTEASOME REGULATORY SUBUNIT"/>
    <property type="match status" value="1"/>
</dbReference>
<dbReference type="InterPro" id="IPR003593">
    <property type="entry name" value="AAA+_ATPase"/>
</dbReference>
<evidence type="ECO:0000256" key="6">
    <source>
        <dbReference type="ARBA" id="ARBA00022840"/>
    </source>
</evidence>
<sequence>MEEAIPTKVLNRKMYKERKSSQGEMANLVEGFGIRNHGKGQKRNHEKGQKIHGRSQEKKKEIERAREKRAVNVPKEVDSYSTFKSCQQQIEFMNIREDYVKDDQKNLRRELLRGKEELRRIQSVPLEVGQFINMVDENNAIVKSNTDTNYLVRVSSTVNRELLTPSASVALHRHSHALVDVLPTQADSGISLLSHNEKPDVNYNDIGGCDIQKQEIHEAVELPLTHPDLYKQIGIDAPRGVLLYGPPGTGKTMLAKAVANNTTAAFIRVNGSEFVQKYLGEGPRMVRDIFRLAKENAPAIIFIDEVDAIATARFDSQIGVDREVQRILMEILSQMDGFDQTVNVKVIMATNRADTLDPALLRPGRLDRKIEFALPDRRQKRLIFQVCTAQMNLSDEVDLEDYVSRPDKISSAEITAICQEAAMLAVRKNRYVILPKDFEKGYRTNVKKSEANFDFYN</sequence>
<protein>
    <recommendedName>
        <fullName evidence="11">AAA+ ATPase domain-containing protein</fullName>
    </recommendedName>
</protein>
<evidence type="ECO:0000256" key="3">
    <source>
        <dbReference type="ARBA" id="ARBA00006914"/>
    </source>
</evidence>
<dbReference type="GO" id="GO:0000502">
    <property type="term" value="C:proteasome complex"/>
    <property type="evidence" value="ECO:0007669"/>
    <property type="project" value="UniProtKB-KW"/>
</dbReference>
<dbReference type="InterPro" id="IPR032501">
    <property type="entry name" value="Prot_ATP_ID_OB_2nd"/>
</dbReference>
<evidence type="ECO:0000256" key="4">
    <source>
        <dbReference type="ARBA" id="ARBA00022490"/>
    </source>
</evidence>
<gene>
    <name evidence="12" type="ORF">DCAF_LOCUS14999</name>
</gene>
<evidence type="ECO:0000313" key="13">
    <source>
        <dbReference type="Proteomes" id="UP001314170"/>
    </source>
</evidence>
<dbReference type="Gene3D" id="3.40.50.300">
    <property type="entry name" value="P-loop containing nucleotide triphosphate hydrolases"/>
    <property type="match status" value="1"/>
</dbReference>
<organism evidence="12 13">
    <name type="scientific">Dovyalis caffra</name>
    <dbReference type="NCBI Taxonomy" id="77055"/>
    <lineage>
        <taxon>Eukaryota</taxon>
        <taxon>Viridiplantae</taxon>
        <taxon>Streptophyta</taxon>
        <taxon>Embryophyta</taxon>
        <taxon>Tracheophyta</taxon>
        <taxon>Spermatophyta</taxon>
        <taxon>Magnoliopsida</taxon>
        <taxon>eudicotyledons</taxon>
        <taxon>Gunneridae</taxon>
        <taxon>Pentapetalae</taxon>
        <taxon>rosids</taxon>
        <taxon>fabids</taxon>
        <taxon>Malpighiales</taxon>
        <taxon>Salicaceae</taxon>
        <taxon>Flacourtieae</taxon>
        <taxon>Dovyalis</taxon>
    </lineage>
</organism>
<feature type="region of interest" description="Disordered" evidence="10">
    <location>
        <begin position="30"/>
        <end position="68"/>
    </location>
</feature>
<feature type="compositionally biased region" description="Basic and acidic residues" evidence="10">
    <location>
        <begin position="46"/>
        <end position="68"/>
    </location>
</feature>
<reference evidence="12 13" key="1">
    <citation type="submission" date="2024-01" db="EMBL/GenBank/DDBJ databases">
        <authorList>
            <person name="Waweru B."/>
        </authorList>
    </citation>
    <scope>NUCLEOTIDE SEQUENCE [LARGE SCALE GENOMIC DNA]</scope>
</reference>
<dbReference type="FunFam" id="3.40.50.300:FF:000033">
    <property type="entry name" value="26S protease regulatory subunit 6B"/>
    <property type="match status" value="1"/>
</dbReference>
<keyword evidence="7" id="KW-0647">Proteasome</keyword>
<dbReference type="InterPro" id="IPR003959">
    <property type="entry name" value="ATPase_AAA_core"/>
</dbReference>
<comment type="subcellular location">
    <subcellularLocation>
        <location evidence="2">Cytoplasm</location>
    </subcellularLocation>
    <subcellularLocation>
        <location evidence="1">Nucleus</location>
    </subcellularLocation>
</comment>
<accession>A0AAV1RVV5</accession>
<dbReference type="InterPro" id="IPR050221">
    <property type="entry name" value="26S_Proteasome_ATPase"/>
</dbReference>
<proteinExistence type="inferred from homology"/>
<evidence type="ECO:0000256" key="8">
    <source>
        <dbReference type="ARBA" id="ARBA00023242"/>
    </source>
</evidence>
<dbReference type="PROSITE" id="PS00674">
    <property type="entry name" value="AAA"/>
    <property type="match status" value="1"/>
</dbReference>
<evidence type="ECO:0000259" key="11">
    <source>
        <dbReference type="SMART" id="SM00382"/>
    </source>
</evidence>
<dbReference type="GO" id="GO:0005634">
    <property type="term" value="C:nucleus"/>
    <property type="evidence" value="ECO:0007669"/>
    <property type="project" value="UniProtKB-SubCell"/>
</dbReference>
<dbReference type="SUPFAM" id="SSF52540">
    <property type="entry name" value="P-loop containing nucleoside triphosphate hydrolases"/>
    <property type="match status" value="1"/>
</dbReference>
<dbReference type="Proteomes" id="UP001314170">
    <property type="component" value="Unassembled WGS sequence"/>
</dbReference>
<dbReference type="FunFam" id="2.40.50.140:FF:000293">
    <property type="entry name" value="26S protease regulatory subunit 6B homolog"/>
    <property type="match status" value="1"/>
</dbReference>
<dbReference type="FunFam" id="1.10.8.60:FF:000018">
    <property type="entry name" value="26S protease regulatory subunit 6B"/>
    <property type="match status" value="1"/>
</dbReference>
<keyword evidence="5 9" id="KW-0547">Nucleotide-binding</keyword>
<evidence type="ECO:0000256" key="1">
    <source>
        <dbReference type="ARBA" id="ARBA00004123"/>
    </source>
</evidence>
<evidence type="ECO:0000256" key="9">
    <source>
        <dbReference type="RuleBase" id="RU003651"/>
    </source>
</evidence>
<evidence type="ECO:0000256" key="7">
    <source>
        <dbReference type="ARBA" id="ARBA00022942"/>
    </source>
</evidence>
<keyword evidence="13" id="KW-1185">Reference proteome</keyword>
<dbReference type="InterPro" id="IPR012340">
    <property type="entry name" value="NA-bd_OB-fold"/>
</dbReference>
<comment type="caution">
    <text evidence="12">The sequence shown here is derived from an EMBL/GenBank/DDBJ whole genome shotgun (WGS) entry which is preliminary data.</text>
</comment>
<dbReference type="AlphaFoldDB" id="A0AAV1RVV5"/>
<feature type="domain" description="AAA+ ATPase" evidence="11">
    <location>
        <begin position="237"/>
        <end position="376"/>
    </location>
</feature>
<keyword evidence="8" id="KW-0539">Nucleus</keyword>
<dbReference type="GO" id="GO:0005737">
    <property type="term" value="C:cytoplasm"/>
    <property type="evidence" value="ECO:0007669"/>
    <property type="project" value="UniProtKB-SubCell"/>
</dbReference>
<dbReference type="SMART" id="SM00382">
    <property type="entry name" value="AAA"/>
    <property type="match status" value="1"/>
</dbReference>
<dbReference type="InterPro" id="IPR027417">
    <property type="entry name" value="P-loop_NTPase"/>
</dbReference>
<dbReference type="EMBL" id="CAWUPB010001159">
    <property type="protein sequence ID" value="CAK7339921.1"/>
    <property type="molecule type" value="Genomic_DNA"/>
</dbReference>
<comment type="similarity">
    <text evidence="3 9">Belongs to the AAA ATPase family.</text>
</comment>
<evidence type="ECO:0000256" key="2">
    <source>
        <dbReference type="ARBA" id="ARBA00004496"/>
    </source>
</evidence>
<name>A0AAV1RVV5_9ROSI</name>
<dbReference type="InterPro" id="IPR003960">
    <property type="entry name" value="ATPase_AAA_CS"/>
</dbReference>
<dbReference type="GO" id="GO:0016887">
    <property type="term" value="F:ATP hydrolysis activity"/>
    <property type="evidence" value="ECO:0007669"/>
    <property type="project" value="InterPro"/>
</dbReference>
<dbReference type="Pfam" id="PF00004">
    <property type="entry name" value="AAA"/>
    <property type="match status" value="1"/>
</dbReference>
<evidence type="ECO:0000313" key="12">
    <source>
        <dbReference type="EMBL" id="CAK7339921.1"/>
    </source>
</evidence>
<dbReference type="Pfam" id="PF16450">
    <property type="entry name" value="Prot_ATP_ID_OB_C"/>
    <property type="match status" value="1"/>
</dbReference>